<protein>
    <submittedName>
        <fullName evidence="1">Uncharacterized protein</fullName>
    </submittedName>
</protein>
<sequence length="113" mass="12950">MDTVDAVARAIAEEADDYYWDLLTQEEREPYYKRARAAIDAHTAALGLTEQWGWQLGDFAPKAYGSEREARERVAELDAMFAADSDSKRHSSLKRHIMSRLVSGWVRKDNTNE</sequence>
<name>A0A1X1WPE0_MYCGO</name>
<dbReference type="EMBL" id="LQOY01000071">
    <property type="protein sequence ID" value="ORV88516.1"/>
    <property type="molecule type" value="Genomic_DNA"/>
</dbReference>
<proteinExistence type="predicted"/>
<reference evidence="1 2" key="1">
    <citation type="submission" date="2016-01" db="EMBL/GenBank/DDBJ databases">
        <title>The new phylogeny of the genus Mycobacterium.</title>
        <authorList>
            <person name="Tarcisio F."/>
            <person name="Conor M."/>
            <person name="Antonella G."/>
            <person name="Elisabetta G."/>
            <person name="Giulia F.S."/>
            <person name="Sara T."/>
            <person name="Anna F."/>
            <person name="Clotilde B."/>
            <person name="Roberto B."/>
            <person name="Veronica D.S."/>
            <person name="Fabio R."/>
            <person name="Monica P."/>
            <person name="Olivier J."/>
            <person name="Enrico T."/>
            <person name="Nicola S."/>
        </authorList>
    </citation>
    <scope>NUCLEOTIDE SEQUENCE [LARGE SCALE GENOMIC DNA]</scope>
    <source>
        <strain evidence="1 2">DSM 44160</strain>
    </source>
</reference>
<keyword evidence="2" id="KW-1185">Reference proteome</keyword>
<evidence type="ECO:0000313" key="1">
    <source>
        <dbReference type="EMBL" id="ORV88516.1"/>
    </source>
</evidence>
<comment type="caution">
    <text evidence="1">The sequence shown here is derived from an EMBL/GenBank/DDBJ whole genome shotgun (WGS) entry which is preliminary data.</text>
</comment>
<dbReference type="RefSeq" id="WP_069435662.1">
    <property type="nucleotide sequence ID" value="NZ_JACKSU010000009.1"/>
</dbReference>
<organism evidence="1 2">
    <name type="scientific">Mycobacterium gordonae</name>
    <dbReference type="NCBI Taxonomy" id="1778"/>
    <lineage>
        <taxon>Bacteria</taxon>
        <taxon>Bacillati</taxon>
        <taxon>Actinomycetota</taxon>
        <taxon>Actinomycetes</taxon>
        <taxon>Mycobacteriales</taxon>
        <taxon>Mycobacteriaceae</taxon>
        <taxon>Mycobacterium</taxon>
    </lineage>
</organism>
<dbReference type="Proteomes" id="UP000193928">
    <property type="component" value="Unassembled WGS sequence"/>
</dbReference>
<evidence type="ECO:0000313" key="2">
    <source>
        <dbReference type="Proteomes" id="UP000193928"/>
    </source>
</evidence>
<gene>
    <name evidence="1" type="ORF">AWC08_22260</name>
</gene>
<accession>A0A1X1WPE0</accession>
<dbReference type="AlphaFoldDB" id="A0A1X1WPE0"/>